<reference evidence="1 2" key="1">
    <citation type="journal article" date="2019" name="Appl. Environ. Microbiol.">
        <title>Co-occurrence of broad and narrow host-range viruses infecting the toxic bloom-forming cyanobacterium Microcystis aeruginosa.</title>
        <authorList>
            <person name="Morimoto D."/>
            <person name="Tominaga K."/>
            <person name="Nishimura Y."/>
            <person name="Yoshida N."/>
            <person name="Kimura S."/>
            <person name="Sako Y."/>
            <person name="Yoshida T."/>
        </authorList>
    </citation>
    <scope>NUCLEOTIDE SEQUENCE [LARGE SCALE GENOMIC DNA]</scope>
    <source>
        <strain evidence="1 2">11-30S32</strain>
    </source>
</reference>
<comment type="caution">
    <text evidence="1">The sequence shown here is derived from an EMBL/GenBank/DDBJ whole genome shotgun (WGS) entry which is preliminary data.</text>
</comment>
<proteinExistence type="predicted"/>
<dbReference type="Proteomes" id="UP000321223">
    <property type="component" value="Unassembled WGS sequence"/>
</dbReference>
<evidence type="ECO:0000313" key="1">
    <source>
        <dbReference type="EMBL" id="GCA95359.1"/>
    </source>
</evidence>
<gene>
    <name evidence="1" type="ORF">MAE30S32_40110</name>
</gene>
<evidence type="ECO:0000313" key="2">
    <source>
        <dbReference type="Proteomes" id="UP000321223"/>
    </source>
</evidence>
<name>A0A510PNT9_MICAE</name>
<dbReference type="EMBL" id="BHVU01000357">
    <property type="protein sequence ID" value="GCA95359.1"/>
    <property type="molecule type" value="Genomic_DNA"/>
</dbReference>
<organism evidence="1 2">
    <name type="scientific">Microcystis aeruginosa 11-30S32</name>
    <dbReference type="NCBI Taxonomy" id="2358142"/>
    <lineage>
        <taxon>Bacteria</taxon>
        <taxon>Bacillati</taxon>
        <taxon>Cyanobacteriota</taxon>
        <taxon>Cyanophyceae</taxon>
        <taxon>Oscillatoriophycideae</taxon>
        <taxon>Chroococcales</taxon>
        <taxon>Microcystaceae</taxon>
        <taxon>Microcystis</taxon>
    </lineage>
</organism>
<sequence length="106" mass="12614">MRKILRDRSRNLNREVWESPSVYGGEDVKPEIFRLEGYVFFFYANEGNEPMHVHVRRGGGYAKFWLEPLELDYAKGLKTKEIVRAEVIITENIEIIRRKWHDVFGT</sequence>
<dbReference type="AlphaFoldDB" id="A0A510PNT9"/>
<dbReference type="RefSeq" id="WP_002785171.1">
    <property type="nucleotide sequence ID" value="NZ_BHVU01000357.1"/>
</dbReference>
<dbReference type="Pfam" id="PF13711">
    <property type="entry name" value="DUF4160"/>
    <property type="match status" value="1"/>
</dbReference>
<dbReference type="InterPro" id="IPR025427">
    <property type="entry name" value="DUF4160"/>
</dbReference>
<protein>
    <submittedName>
        <fullName evidence="1">DUF4160 domain-containing protein</fullName>
    </submittedName>
</protein>
<accession>A0A510PNT9</accession>